<dbReference type="InterPro" id="IPR000859">
    <property type="entry name" value="CUB_dom"/>
</dbReference>
<feature type="disulfide bond" evidence="13">
    <location>
        <begin position="165"/>
        <end position="177"/>
    </location>
</feature>
<evidence type="ECO:0000256" key="16">
    <source>
        <dbReference type="SAM" id="MobiDB-lite"/>
    </source>
</evidence>
<evidence type="ECO:0000256" key="12">
    <source>
        <dbReference type="ARBA" id="ARBA00023303"/>
    </source>
</evidence>
<dbReference type="Proteomes" id="UP000694865">
    <property type="component" value="Unplaced"/>
</dbReference>
<accession>A0ABM0M6J5</accession>
<dbReference type="Gene3D" id="2.60.120.290">
    <property type="entry name" value="Spermadhesin, CUB domain"/>
    <property type="match status" value="2"/>
</dbReference>
<evidence type="ECO:0000256" key="10">
    <source>
        <dbReference type="ARBA" id="ARBA00023157"/>
    </source>
</evidence>
<evidence type="ECO:0000256" key="6">
    <source>
        <dbReference type="ARBA" id="ARBA00022989"/>
    </source>
</evidence>
<comment type="subcellular location">
    <subcellularLocation>
        <location evidence="1">Membrane</location>
        <topology evidence="1">Multi-pass membrane protein</topology>
    </subcellularLocation>
</comment>
<dbReference type="Gene3D" id="2.20.100.10">
    <property type="entry name" value="Thrombospondin type-1 (TSP1) repeat"/>
    <property type="match status" value="2"/>
</dbReference>
<evidence type="ECO:0000313" key="19">
    <source>
        <dbReference type="RefSeq" id="XP_006815636.1"/>
    </source>
</evidence>
<dbReference type="SMART" id="SM00192">
    <property type="entry name" value="LDLa"/>
    <property type="match status" value="3"/>
</dbReference>
<feature type="disulfide bond" evidence="13">
    <location>
        <begin position="228"/>
        <end position="243"/>
    </location>
</feature>
<dbReference type="PROSITE" id="PS50092">
    <property type="entry name" value="TSP1"/>
    <property type="match status" value="2"/>
</dbReference>
<name>A0ABM0M6J5_SACKO</name>
<evidence type="ECO:0000256" key="5">
    <source>
        <dbReference type="ARBA" id="ARBA00022692"/>
    </source>
</evidence>
<evidence type="ECO:0000256" key="8">
    <source>
        <dbReference type="ARBA" id="ARBA00023065"/>
    </source>
</evidence>
<comment type="caution">
    <text evidence="13">Lacks conserved residue(s) required for the propagation of feature annotation.</text>
</comment>
<comment type="similarity">
    <text evidence="14">Belongs to the amiloride-sensitive sodium channel (TC 1.A.6) family.</text>
</comment>
<dbReference type="Gene3D" id="4.10.400.10">
    <property type="entry name" value="Low-density Lipoprotein Receptor"/>
    <property type="match status" value="3"/>
</dbReference>
<keyword evidence="10 13" id="KW-1015">Disulfide bond</keyword>
<dbReference type="Pfam" id="PF00057">
    <property type="entry name" value="Ldl_recept_a"/>
    <property type="match status" value="2"/>
</dbReference>
<dbReference type="Gene3D" id="2.60.470.10">
    <property type="entry name" value="Acid-sensing ion channels like domains"/>
    <property type="match status" value="1"/>
</dbReference>
<keyword evidence="8 14" id="KW-0406">Ion transport</keyword>
<dbReference type="PANTHER" id="PTHR11690:SF248">
    <property type="entry name" value="PICKPOCKET 17, ISOFORM A"/>
    <property type="match status" value="1"/>
</dbReference>
<dbReference type="InterPro" id="IPR000884">
    <property type="entry name" value="TSP1_rpt"/>
</dbReference>
<feature type="domain" description="CUB" evidence="17">
    <location>
        <begin position="479"/>
        <end position="587"/>
    </location>
</feature>
<reference evidence="19" key="1">
    <citation type="submission" date="2025-08" db="UniProtKB">
        <authorList>
            <consortium name="RefSeq"/>
        </authorList>
    </citation>
    <scope>IDENTIFICATION</scope>
    <source>
        <tissue evidence="19">Testes</tissue>
    </source>
</reference>
<keyword evidence="4" id="KW-0245">EGF-like domain</keyword>
<dbReference type="PRINTS" id="PR00261">
    <property type="entry name" value="LDLRECEPTOR"/>
</dbReference>
<dbReference type="PROSITE" id="PS50068">
    <property type="entry name" value="LDLRA_2"/>
    <property type="match status" value="3"/>
</dbReference>
<feature type="disulfide bond" evidence="13">
    <location>
        <begin position="272"/>
        <end position="287"/>
    </location>
</feature>
<feature type="domain" description="CUB" evidence="17">
    <location>
        <begin position="298"/>
        <end position="412"/>
    </location>
</feature>
<dbReference type="Pfam" id="PF19030">
    <property type="entry name" value="TSP1_ADAMTS"/>
    <property type="match status" value="2"/>
</dbReference>
<evidence type="ECO:0000256" key="2">
    <source>
        <dbReference type="ARBA" id="ARBA00022448"/>
    </source>
</evidence>
<evidence type="ECO:0000256" key="14">
    <source>
        <dbReference type="RuleBase" id="RU000679"/>
    </source>
</evidence>
<dbReference type="PANTHER" id="PTHR11690">
    <property type="entry name" value="AMILORIDE-SENSITIVE SODIUM CHANNEL-RELATED"/>
    <property type="match status" value="1"/>
</dbReference>
<keyword evidence="11 14" id="KW-0739">Sodium transport</keyword>
<evidence type="ECO:0000256" key="13">
    <source>
        <dbReference type="PROSITE-ProRule" id="PRU00124"/>
    </source>
</evidence>
<organism evidence="18 19">
    <name type="scientific">Saccoglossus kowalevskii</name>
    <name type="common">Acorn worm</name>
    <dbReference type="NCBI Taxonomy" id="10224"/>
    <lineage>
        <taxon>Eukaryota</taxon>
        <taxon>Metazoa</taxon>
        <taxon>Hemichordata</taxon>
        <taxon>Enteropneusta</taxon>
        <taxon>Harrimaniidae</taxon>
        <taxon>Saccoglossus</taxon>
    </lineage>
</organism>
<evidence type="ECO:0000256" key="3">
    <source>
        <dbReference type="ARBA" id="ARBA00022461"/>
    </source>
</evidence>
<keyword evidence="3 14" id="KW-0894">Sodium channel</keyword>
<dbReference type="InterPro" id="IPR036055">
    <property type="entry name" value="LDL_receptor-like_sf"/>
</dbReference>
<dbReference type="Pfam" id="PF00858">
    <property type="entry name" value="ASC"/>
    <property type="match status" value="2"/>
</dbReference>
<dbReference type="RefSeq" id="XP_006815636.1">
    <property type="nucleotide sequence ID" value="XM_006815573.1"/>
</dbReference>
<keyword evidence="7" id="KW-0915">Sodium</keyword>
<dbReference type="InterPro" id="IPR035914">
    <property type="entry name" value="Sperma_CUB_dom_sf"/>
</dbReference>
<dbReference type="InterPro" id="IPR001873">
    <property type="entry name" value="ENaC"/>
</dbReference>
<dbReference type="SUPFAM" id="SSF57424">
    <property type="entry name" value="LDL receptor-like module"/>
    <property type="match status" value="3"/>
</dbReference>
<feature type="compositionally biased region" description="Basic and acidic residues" evidence="16">
    <location>
        <begin position="875"/>
        <end position="885"/>
    </location>
</feature>
<dbReference type="PROSITE" id="PS01180">
    <property type="entry name" value="CUB"/>
    <property type="match status" value="2"/>
</dbReference>
<evidence type="ECO:0000256" key="7">
    <source>
        <dbReference type="ARBA" id="ARBA00023053"/>
    </source>
</evidence>
<keyword evidence="9" id="KW-0472">Membrane</keyword>
<evidence type="ECO:0000256" key="9">
    <source>
        <dbReference type="ARBA" id="ARBA00023136"/>
    </source>
</evidence>
<feature type="disulfide bond" evidence="13">
    <location>
        <begin position="172"/>
        <end position="190"/>
    </location>
</feature>
<sequence>MSTQLQRPLPVNGPSTDLLQDYRSAHEEGITPMEEPPKEVIMKGDNPCDAIIGNFASSTTVHGLPHILSSTSLRAKLVWAAVCLVAICVFAYQSSELIHLYLRFEVRMKIETGTAESLSFPAVTICNTNTIRASEAVRSGFAEVVKTDPQHPESIHRKLIYKTPCMDEDFSCGDGTCIKSHLVCDGYFHCWDGLSDEVNCTYQKCGVNEFNCGQAGLYGVCIPEEQRCDGTYHCLEGEDEQNCPSCHGEQAHACDNSDGDSINRCIPLSSVCDHFPDCVDGSDERLCSYDDTGTSGGCSTSVTALPTTMSMLYSPGYPSDYPGDQQCTINVHSPVTYCTYIRFLEMDIAWSANCSDDFLALDDVMNTNISRKYCGHNTPTSWISSSDEVLLHFSSNSDGLAGRGYRLEYTAVPCQDDSMMTWETGPWEECSVTCGIGTRSRQVQCPVDSSSSLFECLIPGSIPPSEEVCNTQPCPDGLCGAVLEQCCAELTSPGYPDNYTVNLHCEIYIINSDGCVAINFIAMDIIDSEECHKDYLLIQDLDRPTHRQIYCGKSMERWNSVSGRVLMTFHSDSYMGAAGFKATYEFVPCGTWQVMAWSQCTASCGNGMRFRRVLCWSRSHNGEIDEKFCSDVKPITSEKCNDVTCDVVEVTEIPYTVKNLYERFKDLVDEFSVYQDFIDSYYTKNSFDGIMEYPPDWVGLLSRSTSPDYSDLQDMLKLSAEEVAKFGHQGEDFILRCTFDEKYCNSSQFSVFQNDNYGNCYTFNDEKLINGTIRRSSRPGARFGLKITLYLEQNEYIPIFGQTAGVRVLIHPPDVAPFPENNGITVPPGFKSSFAIRRLQSLVYQEVKMTEPRTNLQQLTKKRGANKAQLTRQLQKADDTSKKDKLEETDIELLQSTIENIEEQIKLVRDLDEQILDLVEEENYERLFTEADDSLNSASLDTSGF</sequence>
<evidence type="ECO:0000313" key="18">
    <source>
        <dbReference type="Proteomes" id="UP000694865"/>
    </source>
</evidence>
<dbReference type="Pfam" id="PF00431">
    <property type="entry name" value="CUB"/>
    <property type="match status" value="2"/>
</dbReference>
<keyword evidence="18" id="KW-1185">Reference proteome</keyword>
<evidence type="ECO:0000256" key="15">
    <source>
        <dbReference type="SAM" id="Coils"/>
    </source>
</evidence>
<dbReference type="CDD" id="cd00112">
    <property type="entry name" value="LDLa"/>
    <property type="match status" value="3"/>
</dbReference>
<keyword evidence="5 14" id="KW-0812">Transmembrane</keyword>
<dbReference type="CDD" id="cd00041">
    <property type="entry name" value="CUB"/>
    <property type="match status" value="2"/>
</dbReference>
<dbReference type="SMART" id="SM00209">
    <property type="entry name" value="TSP1"/>
    <property type="match status" value="2"/>
</dbReference>
<dbReference type="SUPFAM" id="SSF82895">
    <property type="entry name" value="TSP-1 type 1 repeat"/>
    <property type="match status" value="2"/>
</dbReference>
<dbReference type="InterPro" id="IPR023415">
    <property type="entry name" value="LDLR_class-A_CS"/>
</dbReference>
<evidence type="ECO:0000256" key="11">
    <source>
        <dbReference type="ARBA" id="ARBA00023201"/>
    </source>
</evidence>
<evidence type="ECO:0000256" key="4">
    <source>
        <dbReference type="ARBA" id="ARBA00022536"/>
    </source>
</evidence>
<gene>
    <name evidence="19" type="primary">LOC100378515</name>
</gene>
<dbReference type="InterPro" id="IPR002172">
    <property type="entry name" value="LDrepeatLR_classA_rpt"/>
</dbReference>
<evidence type="ECO:0000259" key="17">
    <source>
        <dbReference type="PROSITE" id="PS01180"/>
    </source>
</evidence>
<keyword evidence="2 14" id="KW-0813">Transport</keyword>
<keyword evidence="15" id="KW-0175">Coiled coil</keyword>
<protein>
    <submittedName>
        <fullName evidence="19">Uncharacterized protein LOC100378515</fullName>
    </submittedName>
</protein>
<keyword evidence="6" id="KW-1133">Transmembrane helix</keyword>
<dbReference type="InterPro" id="IPR036383">
    <property type="entry name" value="TSP1_rpt_sf"/>
</dbReference>
<dbReference type="PROSITE" id="PS01209">
    <property type="entry name" value="LDLRA_1"/>
    <property type="match status" value="2"/>
</dbReference>
<feature type="region of interest" description="Disordered" evidence="16">
    <location>
        <begin position="862"/>
        <end position="885"/>
    </location>
</feature>
<dbReference type="SUPFAM" id="SSF49854">
    <property type="entry name" value="Spermadhesin, CUB domain"/>
    <property type="match status" value="2"/>
</dbReference>
<evidence type="ECO:0000256" key="1">
    <source>
        <dbReference type="ARBA" id="ARBA00004141"/>
    </source>
</evidence>
<dbReference type="SMART" id="SM00042">
    <property type="entry name" value="CUB"/>
    <property type="match status" value="2"/>
</dbReference>
<feature type="coiled-coil region" evidence="15">
    <location>
        <begin position="891"/>
        <end position="921"/>
    </location>
</feature>
<keyword evidence="12 14" id="KW-0407">Ion channel</keyword>
<proteinExistence type="inferred from homology"/>
<dbReference type="GeneID" id="100378515"/>